<keyword evidence="4" id="KW-1185">Reference proteome</keyword>
<keyword evidence="2" id="KW-0732">Signal</keyword>
<dbReference type="RefSeq" id="WP_352886664.1">
    <property type="nucleotide sequence ID" value="NZ_JBEPIJ010000001.1"/>
</dbReference>
<evidence type="ECO:0000256" key="2">
    <source>
        <dbReference type="SAM" id="SignalP"/>
    </source>
</evidence>
<evidence type="ECO:0000313" key="4">
    <source>
        <dbReference type="Proteomes" id="UP001465331"/>
    </source>
</evidence>
<accession>A0ABV2A747</accession>
<organism evidence="3 4">
    <name type="scientific">Sinimarinibacterium thermocellulolyticum</name>
    <dbReference type="NCBI Taxonomy" id="3170016"/>
    <lineage>
        <taxon>Bacteria</taxon>
        <taxon>Pseudomonadati</taxon>
        <taxon>Pseudomonadota</taxon>
        <taxon>Gammaproteobacteria</taxon>
        <taxon>Nevskiales</taxon>
        <taxon>Nevskiaceae</taxon>
        <taxon>Sinimarinibacterium</taxon>
    </lineage>
</organism>
<comment type="caution">
    <text evidence="3">The sequence shown here is derived from an EMBL/GenBank/DDBJ whole genome shotgun (WGS) entry which is preliminary data.</text>
</comment>
<feature type="chain" id="PRO_5046082403" evidence="2">
    <location>
        <begin position="21"/>
        <end position="94"/>
    </location>
</feature>
<feature type="signal peptide" evidence="2">
    <location>
        <begin position="1"/>
        <end position="20"/>
    </location>
</feature>
<reference evidence="3 4" key="1">
    <citation type="submission" date="2024-06" db="EMBL/GenBank/DDBJ databases">
        <authorList>
            <person name="Li Z."/>
            <person name="Jiang Y."/>
        </authorList>
    </citation>
    <scope>NUCLEOTIDE SEQUENCE [LARGE SCALE GENOMIC DNA]</scope>
    <source>
        <strain evidence="3 4">HSW-8</strain>
    </source>
</reference>
<proteinExistence type="predicted"/>
<dbReference type="EMBL" id="JBEPIJ010000001">
    <property type="protein sequence ID" value="MES0872651.1"/>
    <property type="molecule type" value="Genomic_DNA"/>
</dbReference>
<sequence length="94" mass="10213">MKRTTTALLMALMSLGAAQALSGCAGTPGKNDRDTDRQLSQAQELAAEERGRRRAEEEARRREELRCAQDPLCTGLPRIGSVALPPLPDLSLPR</sequence>
<feature type="region of interest" description="Disordered" evidence="1">
    <location>
        <begin position="26"/>
        <end position="64"/>
    </location>
</feature>
<evidence type="ECO:0000313" key="3">
    <source>
        <dbReference type="EMBL" id="MES0872651.1"/>
    </source>
</evidence>
<dbReference type="PROSITE" id="PS51257">
    <property type="entry name" value="PROKAR_LIPOPROTEIN"/>
    <property type="match status" value="1"/>
</dbReference>
<feature type="compositionally biased region" description="Basic and acidic residues" evidence="1">
    <location>
        <begin position="47"/>
        <end position="64"/>
    </location>
</feature>
<evidence type="ECO:0000256" key="1">
    <source>
        <dbReference type="SAM" id="MobiDB-lite"/>
    </source>
</evidence>
<protein>
    <submittedName>
        <fullName evidence="3">Uncharacterized protein</fullName>
    </submittedName>
</protein>
<dbReference type="Proteomes" id="UP001465331">
    <property type="component" value="Unassembled WGS sequence"/>
</dbReference>
<gene>
    <name evidence="3" type="ORF">ABSH63_01305</name>
</gene>
<name>A0ABV2A747_9GAMM</name>